<proteinExistence type="predicted"/>
<accession>A0A6A6QXR7</accession>
<organism evidence="1 2">
    <name type="scientific">Lophium mytilinum</name>
    <dbReference type="NCBI Taxonomy" id="390894"/>
    <lineage>
        <taxon>Eukaryota</taxon>
        <taxon>Fungi</taxon>
        <taxon>Dikarya</taxon>
        <taxon>Ascomycota</taxon>
        <taxon>Pezizomycotina</taxon>
        <taxon>Dothideomycetes</taxon>
        <taxon>Pleosporomycetidae</taxon>
        <taxon>Mytilinidiales</taxon>
        <taxon>Mytilinidiaceae</taxon>
        <taxon>Lophium</taxon>
    </lineage>
</organism>
<dbReference type="EMBL" id="MU004187">
    <property type="protein sequence ID" value="KAF2497248.1"/>
    <property type="molecule type" value="Genomic_DNA"/>
</dbReference>
<dbReference type="AlphaFoldDB" id="A0A6A6QXR7"/>
<reference evidence="1" key="1">
    <citation type="journal article" date="2020" name="Stud. Mycol.">
        <title>101 Dothideomycetes genomes: a test case for predicting lifestyles and emergence of pathogens.</title>
        <authorList>
            <person name="Haridas S."/>
            <person name="Albert R."/>
            <person name="Binder M."/>
            <person name="Bloem J."/>
            <person name="Labutti K."/>
            <person name="Salamov A."/>
            <person name="Andreopoulos B."/>
            <person name="Baker S."/>
            <person name="Barry K."/>
            <person name="Bills G."/>
            <person name="Bluhm B."/>
            <person name="Cannon C."/>
            <person name="Castanera R."/>
            <person name="Culley D."/>
            <person name="Daum C."/>
            <person name="Ezra D."/>
            <person name="Gonzalez J."/>
            <person name="Henrissat B."/>
            <person name="Kuo A."/>
            <person name="Liang C."/>
            <person name="Lipzen A."/>
            <person name="Lutzoni F."/>
            <person name="Magnuson J."/>
            <person name="Mondo S."/>
            <person name="Nolan M."/>
            <person name="Ohm R."/>
            <person name="Pangilinan J."/>
            <person name="Park H.-J."/>
            <person name="Ramirez L."/>
            <person name="Alfaro M."/>
            <person name="Sun H."/>
            <person name="Tritt A."/>
            <person name="Yoshinaga Y."/>
            <person name="Zwiers L.-H."/>
            <person name="Turgeon B."/>
            <person name="Goodwin S."/>
            <person name="Spatafora J."/>
            <person name="Crous P."/>
            <person name="Grigoriev I."/>
        </authorList>
    </citation>
    <scope>NUCLEOTIDE SEQUENCE</scope>
    <source>
        <strain evidence="1">CBS 269.34</strain>
    </source>
</reference>
<name>A0A6A6QXR7_9PEZI</name>
<protein>
    <submittedName>
        <fullName evidence="1">Uncharacterized protein</fullName>
    </submittedName>
</protein>
<dbReference type="Proteomes" id="UP000799750">
    <property type="component" value="Unassembled WGS sequence"/>
</dbReference>
<keyword evidence="2" id="KW-1185">Reference proteome</keyword>
<evidence type="ECO:0000313" key="2">
    <source>
        <dbReference type="Proteomes" id="UP000799750"/>
    </source>
</evidence>
<gene>
    <name evidence="1" type="ORF">BU16DRAFT_354606</name>
</gene>
<evidence type="ECO:0000313" key="1">
    <source>
        <dbReference type="EMBL" id="KAF2497248.1"/>
    </source>
</evidence>
<sequence length="116" mass="13299">MKLMKHSKLVLLSSLSLSFFLLFLNFCVPPTMYSNHRPPSTLIYTWPKRIDLEIECLPCGHCDKSFFRRSAFEVKFPIFHFQTYSLRVSRDTIVHAQGCDTTTIPSEMALGPGLPT</sequence>